<comment type="caution">
    <text evidence="2">The sequence shown here is derived from an EMBL/GenBank/DDBJ whole genome shotgun (WGS) entry which is preliminary data.</text>
</comment>
<reference evidence="2" key="1">
    <citation type="journal article" date="2021" name="Nat. Commun.">
        <title>Genetic determinants of endophytism in the Arabidopsis root mycobiome.</title>
        <authorList>
            <person name="Mesny F."/>
            <person name="Miyauchi S."/>
            <person name="Thiergart T."/>
            <person name="Pickel B."/>
            <person name="Atanasova L."/>
            <person name="Karlsson M."/>
            <person name="Huettel B."/>
            <person name="Barry K.W."/>
            <person name="Haridas S."/>
            <person name="Chen C."/>
            <person name="Bauer D."/>
            <person name="Andreopoulos W."/>
            <person name="Pangilinan J."/>
            <person name="LaButti K."/>
            <person name="Riley R."/>
            <person name="Lipzen A."/>
            <person name="Clum A."/>
            <person name="Drula E."/>
            <person name="Henrissat B."/>
            <person name="Kohler A."/>
            <person name="Grigoriev I.V."/>
            <person name="Martin F.M."/>
            <person name="Hacquard S."/>
        </authorList>
    </citation>
    <scope>NUCLEOTIDE SEQUENCE</scope>
    <source>
        <strain evidence="2">MPI-SDFR-AT-0120</strain>
    </source>
</reference>
<feature type="transmembrane region" description="Helical" evidence="1">
    <location>
        <begin position="408"/>
        <end position="431"/>
    </location>
</feature>
<gene>
    <name evidence="2" type="ORF">FB567DRAFT_252955</name>
</gene>
<keyword evidence="1" id="KW-0812">Transmembrane</keyword>
<dbReference type="Proteomes" id="UP000813461">
    <property type="component" value="Unassembled WGS sequence"/>
</dbReference>
<name>A0A8K0QTR1_9PLEO</name>
<organism evidence="2 3">
    <name type="scientific">Paraphoma chrysanthemicola</name>
    <dbReference type="NCBI Taxonomy" id="798071"/>
    <lineage>
        <taxon>Eukaryota</taxon>
        <taxon>Fungi</taxon>
        <taxon>Dikarya</taxon>
        <taxon>Ascomycota</taxon>
        <taxon>Pezizomycotina</taxon>
        <taxon>Dothideomycetes</taxon>
        <taxon>Pleosporomycetidae</taxon>
        <taxon>Pleosporales</taxon>
        <taxon>Pleosporineae</taxon>
        <taxon>Phaeosphaeriaceae</taxon>
        <taxon>Paraphoma</taxon>
    </lineage>
</organism>
<accession>A0A8K0QTR1</accession>
<keyword evidence="1" id="KW-0472">Membrane</keyword>
<feature type="transmembrane region" description="Helical" evidence="1">
    <location>
        <begin position="20"/>
        <end position="42"/>
    </location>
</feature>
<keyword evidence="1" id="KW-1133">Transmembrane helix</keyword>
<proteinExistence type="predicted"/>
<sequence>MAKSLFQFRYPITRAYPYNWFPWAVYAGGICVIVLFSLLNFAANGYILTVHYTSDYNSTSAQQTWAQKLSFNGKVVATCQPQSLPVHSKFYTDKLSLVYELSSIWVEGDKNERTQILPSLQYANNPLQNCSVAIIHVTLDSDNDRSAAQKGWTPWGANALGVVTCSLDKQKRTWINITATYEYVTPEIESGQASKFVQPPQEKTALWWGESLLSWYWLNLAKAIDQHVEHNVTNHITQRALKGSLAFEPSRNTTNIGSPDFFWMPTFHYTTASYTDDPLRSKFNGKPECCVNPDGQSGSAATFHHLDIWPNAWIEADSFAKVFYSVILSDLGQRDNPTNLLASPQLLTQFSNNITSMKKDGVETPFLQAGPASAPYNGGDGSDLTIKPSVIFTEYLCQVPALKSVGSLILSVIVADLVFLNAAWVLLNWFAVAGLDDSTAHQCEGCAGKVVELGDIQAGVQV</sequence>
<evidence type="ECO:0000256" key="1">
    <source>
        <dbReference type="SAM" id="Phobius"/>
    </source>
</evidence>
<dbReference type="EMBL" id="JAGMVJ010000033">
    <property type="protein sequence ID" value="KAH7067903.1"/>
    <property type="molecule type" value="Genomic_DNA"/>
</dbReference>
<evidence type="ECO:0000313" key="3">
    <source>
        <dbReference type="Proteomes" id="UP000813461"/>
    </source>
</evidence>
<dbReference type="AlphaFoldDB" id="A0A8K0QTR1"/>
<evidence type="ECO:0000313" key="2">
    <source>
        <dbReference type="EMBL" id="KAH7067903.1"/>
    </source>
</evidence>
<dbReference type="OrthoDB" id="3220769at2759"/>
<protein>
    <submittedName>
        <fullName evidence="2">Uncharacterized protein</fullName>
    </submittedName>
</protein>
<keyword evidence="3" id="KW-1185">Reference proteome</keyword>